<dbReference type="InterPro" id="IPR007452">
    <property type="entry name" value="TamB_C"/>
</dbReference>
<dbReference type="Pfam" id="PF04357">
    <property type="entry name" value="TamB"/>
    <property type="match status" value="1"/>
</dbReference>
<name>A0A933WA10_UNCEI</name>
<dbReference type="EMBL" id="JACRIW010000038">
    <property type="protein sequence ID" value="MBI5168884.1"/>
    <property type="molecule type" value="Genomic_DNA"/>
</dbReference>
<gene>
    <name evidence="7" type="ORF">HZA61_05325</name>
</gene>
<evidence type="ECO:0000256" key="2">
    <source>
        <dbReference type="ARBA" id="ARBA00022692"/>
    </source>
</evidence>
<evidence type="ECO:0000259" key="6">
    <source>
        <dbReference type="Pfam" id="PF04357"/>
    </source>
</evidence>
<feature type="domain" description="Translocation and assembly module TamB C-terminal" evidence="6">
    <location>
        <begin position="972"/>
        <end position="1343"/>
    </location>
</feature>
<comment type="caution">
    <text evidence="7">The sequence shown here is derived from an EMBL/GenBank/DDBJ whole genome shotgun (WGS) entry which is preliminary data.</text>
</comment>
<feature type="transmembrane region" description="Helical" evidence="5">
    <location>
        <begin position="49"/>
        <end position="70"/>
    </location>
</feature>
<keyword evidence="3 5" id="KW-1133">Transmembrane helix</keyword>
<dbReference type="GO" id="GO:0005886">
    <property type="term" value="C:plasma membrane"/>
    <property type="evidence" value="ECO:0007669"/>
    <property type="project" value="InterPro"/>
</dbReference>
<evidence type="ECO:0000256" key="4">
    <source>
        <dbReference type="ARBA" id="ARBA00023136"/>
    </source>
</evidence>
<evidence type="ECO:0000256" key="5">
    <source>
        <dbReference type="SAM" id="Phobius"/>
    </source>
</evidence>
<reference evidence="7" key="1">
    <citation type="submission" date="2020-07" db="EMBL/GenBank/DDBJ databases">
        <title>Huge and variable diversity of episymbiotic CPR bacteria and DPANN archaea in groundwater ecosystems.</title>
        <authorList>
            <person name="He C.Y."/>
            <person name="Keren R."/>
            <person name="Whittaker M."/>
            <person name="Farag I.F."/>
            <person name="Doudna J."/>
            <person name="Cate J.H.D."/>
            <person name="Banfield J.F."/>
        </authorList>
    </citation>
    <scope>NUCLEOTIDE SEQUENCE</scope>
    <source>
        <strain evidence="7">NC_groundwater_1813_Pr3_B-0.1um_71_17</strain>
    </source>
</reference>
<evidence type="ECO:0000313" key="8">
    <source>
        <dbReference type="Proteomes" id="UP000696931"/>
    </source>
</evidence>
<proteinExistence type="predicted"/>
<keyword evidence="2 5" id="KW-0812">Transmembrane</keyword>
<dbReference type="Proteomes" id="UP000696931">
    <property type="component" value="Unassembled WGS sequence"/>
</dbReference>
<dbReference type="GO" id="GO:0009306">
    <property type="term" value="P:protein secretion"/>
    <property type="evidence" value="ECO:0007669"/>
    <property type="project" value="InterPro"/>
</dbReference>
<keyword evidence="4 5" id="KW-0472">Membrane</keyword>
<evidence type="ECO:0000256" key="3">
    <source>
        <dbReference type="ARBA" id="ARBA00022989"/>
    </source>
</evidence>
<comment type="subcellular location">
    <subcellularLocation>
        <location evidence="1">Membrane</location>
        <topology evidence="1">Single-pass membrane protein</topology>
    </subcellularLocation>
</comment>
<sequence length="1346" mass="148704">MSDDRDPTQEPPAPHEHHGVVETLREEIHEVVEHVPQPVRWTVGKLVRIALFVTLGLFVLAVVSTVLYLGNRTELVARELALVLNHQLAQRSDLVLEVPDIKGNPFTGFTVLEPRVKFRDGGTLLEARSLRVGYSAVGLLRGGRGPVDVTIDRAVVRLDLGPDTTWRLPKFTSSAPAGKKKNTGVDFRLHIRDARLTMPKPLRAVNGVELELSGRTGARTEVTLERMRWNEGPWHSRLEALTANVSADADSVRFRVKELRTGDMALSASGAWRQGSAIKTIRADVKRVRWEWLAEVFDNKTFRVPGEGAARIEAFGATRWQGTVDANGSWDSLAAVGNGRFVWDGKTLAVDSLVAESPAGNLRGHVRWSRQGWEIGGDARHANPEHWHALHLDHWPAGDMNGRFLYKVITGKPNSQSRLTADLATSEWVKWVVDSARVVVEFPAVAQDSFRVEGWRRGGLFTLDGRMDGKGWSGPYTVDHLPLEEWPDGRVTGLRGMLLHAEGRVDSRDGALFVTGALDGAGTTWSAAQFARWTLSDVRGRLLPTPDMDASLVATDGFFVGIHLDSADASLHLGDQRVQFSPVRAAAGDTLFALEGAASWDRQARWTMSCTSAQATSDQFAWTAQPPLVISGDPNGTLFDRVIADDGDAHLEARGRWALPGGFYDFSMRATKLDLARVGMPLDWGMGGAGDGHLLVTGRYGDPSWTFEGRASKPAFAWHAADSLQLSLAGRMHTLDVRRFAYLLDGGVAVGSGRVERTGQAWPDSLTATAVVRWLADAGSWNGDLKLDRMPVDHLGALSKQAEGWHGRLDGALELGGSPPEPHFSASARATDFGWRDYRADRIEATVRYADGVLDVPDTRITMLDVVSTISGRMPVQLALGRLPELPDSPMSWSIDVPRGDLRLLPALVPIVQSARGRFDLTASVTGTPKRPKLLGNGHIRSGIVRPAGREEIVEDVYADLHFDEERITLDTLSARQGRTGRVSGHGFVNMDGLLMRNYHFDLALRDFASSQQGLYALLFDGDFEVIDGPRVQGARLPQVIGDMRVKRGVIEFDFANQSEVQKRAAITEPLYWTYHIHMGATRNLRWRPPDGDIEFNADLDLEQTPDSLLIYGEMHAIRGHYFFLSNRFKVTQADLTFDNQRGVDPTMDIAAQTSLIPSNSEYNRRRAETITATITGRASQPVIALDGPDGWDQREVLRELTYGRFVDGGGSLTADPLQNYVTRQLTNQLSRDLSKFFNDAITQWEVQREQGELLNGQGGLVVTIGGDINPQLSWKYSQRLPGLERSSTIPGTTGLFERDVEVEYRINRFIYVTSELTQPRTVTGLASSASTKTNFNLSLKARWEY</sequence>
<evidence type="ECO:0000256" key="1">
    <source>
        <dbReference type="ARBA" id="ARBA00004167"/>
    </source>
</evidence>
<protein>
    <submittedName>
        <fullName evidence="7">Translocation/assembly module TamB domain-containing protein</fullName>
    </submittedName>
</protein>
<accession>A0A933WA10</accession>
<evidence type="ECO:0000313" key="7">
    <source>
        <dbReference type="EMBL" id="MBI5168884.1"/>
    </source>
</evidence>
<organism evidence="7 8">
    <name type="scientific">Eiseniibacteriota bacterium</name>
    <dbReference type="NCBI Taxonomy" id="2212470"/>
    <lineage>
        <taxon>Bacteria</taxon>
        <taxon>Candidatus Eiseniibacteriota</taxon>
    </lineage>
</organism>